<dbReference type="AlphaFoldDB" id="C3ZSP6"/>
<dbReference type="InterPro" id="IPR001442">
    <property type="entry name" value="Collagen_IV_NC"/>
</dbReference>
<dbReference type="EMBL" id="GG666674">
    <property type="protein sequence ID" value="EEN44448.1"/>
    <property type="molecule type" value="Genomic_DNA"/>
</dbReference>
<keyword evidence="6" id="KW-0084">Basement membrane</keyword>
<dbReference type="GO" id="GO:0005604">
    <property type="term" value="C:basement membrane"/>
    <property type="evidence" value="ECO:0007669"/>
    <property type="project" value="UniProtKB-SubCell"/>
</dbReference>
<dbReference type="InterPro" id="IPR008160">
    <property type="entry name" value="Collagen"/>
</dbReference>
<dbReference type="InterPro" id="IPR016187">
    <property type="entry name" value="CTDL_fold"/>
</dbReference>
<dbReference type="STRING" id="7739.C3ZSP6"/>
<dbReference type="Pfam" id="PF01391">
    <property type="entry name" value="Collagen"/>
    <property type="match status" value="2"/>
</dbReference>
<evidence type="ECO:0000256" key="1">
    <source>
        <dbReference type="ARBA" id="ARBA00003696"/>
    </source>
</evidence>
<keyword evidence="5" id="KW-0677">Repeat</keyword>
<comment type="subcellular location">
    <subcellularLocation>
        <location evidence="2">Secreted</location>
        <location evidence="2">Extracellular space</location>
        <location evidence="2">Extracellular matrix</location>
        <location evidence="2">Basement membrane</location>
    </subcellularLocation>
</comment>
<dbReference type="GO" id="GO:0005201">
    <property type="term" value="F:extracellular matrix structural constituent"/>
    <property type="evidence" value="ECO:0007669"/>
    <property type="project" value="InterPro"/>
</dbReference>
<evidence type="ECO:0000256" key="5">
    <source>
        <dbReference type="ARBA" id="ARBA00022737"/>
    </source>
</evidence>
<dbReference type="InterPro" id="IPR036954">
    <property type="entry name" value="Collagen_IV_NC_sf"/>
</dbReference>
<feature type="non-terminal residue" evidence="11">
    <location>
        <position position="1"/>
    </location>
</feature>
<dbReference type="Pfam" id="PF01413">
    <property type="entry name" value="C4"/>
    <property type="match status" value="3"/>
</dbReference>
<dbReference type="PROSITE" id="PS51403">
    <property type="entry name" value="NC1_IV"/>
    <property type="match status" value="1"/>
</dbReference>
<dbReference type="eggNOG" id="KOG3544">
    <property type="taxonomic scope" value="Eukaryota"/>
</dbReference>
<organism>
    <name type="scientific">Branchiostoma floridae</name>
    <name type="common">Florida lancelet</name>
    <name type="synonym">Amphioxus</name>
    <dbReference type="NCBI Taxonomy" id="7739"/>
    <lineage>
        <taxon>Eukaryota</taxon>
        <taxon>Metazoa</taxon>
        <taxon>Chordata</taxon>
        <taxon>Cephalochordata</taxon>
        <taxon>Leptocardii</taxon>
        <taxon>Amphioxiformes</taxon>
        <taxon>Branchiostomatidae</taxon>
        <taxon>Branchiostoma</taxon>
    </lineage>
</organism>
<feature type="compositionally biased region" description="Pro residues" evidence="9">
    <location>
        <begin position="96"/>
        <end position="120"/>
    </location>
</feature>
<evidence type="ECO:0000256" key="2">
    <source>
        <dbReference type="ARBA" id="ARBA00004302"/>
    </source>
</evidence>
<dbReference type="SUPFAM" id="SSF56436">
    <property type="entry name" value="C-type lectin-like"/>
    <property type="match status" value="3"/>
</dbReference>
<evidence type="ECO:0000313" key="11">
    <source>
        <dbReference type="EMBL" id="EEN44448.1"/>
    </source>
</evidence>
<keyword evidence="4" id="KW-0272">Extracellular matrix</keyword>
<evidence type="ECO:0000256" key="9">
    <source>
        <dbReference type="SAM" id="MobiDB-lite"/>
    </source>
</evidence>
<dbReference type="GO" id="GO:0005581">
    <property type="term" value="C:collagen trimer"/>
    <property type="evidence" value="ECO:0007669"/>
    <property type="project" value="UniProtKB-KW"/>
</dbReference>
<keyword evidence="7" id="KW-0176">Collagen</keyword>
<evidence type="ECO:0000256" key="8">
    <source>
        <dbReference type="ARBA" id="ARBA00023157"/>
    </source>
</evidence>
<reference evidence="11" key="1">
    <citation type="journal article" date="2008" name="Nature">
        <title>The amphioxus genome and the evolution of the chordate karyotype.</title>
        <authorList>
            <consortium name="US DOE Joint Genome Institute (JGI-PGF)"/>
            <person name="Putnam N.H."/>
            <person name="Butts T."/>
            <person name="Ferrier D.E.K."/>
            <person name="Furlong R.F."/>
            <person name="Hellsten U."/>
            <person name="Kawashima T."/>
            <person name="Robinson-Rechavi M."/>
            <person name="Shoguchi E."/>
            <person name="Terry A."/>
            <person name="Yu J.-K."/>
            <person name="Benito-Gutierrez E.L."/>
            <person name="Dubchak I."/>
            <person name="Garcia-Fernandez J."/>
            <person name="Gibson-Brown J.J."/>
            <person name="Grigoriev I.V."/>
            <person name="Horton A.C."/>
            <person name="de Jong P.J."/>
            <person name="Jurka J."/>
            <person name="Kapitonov V.V."/>
            <person name="Kohara Y."/>
            <person name="Kuroki Y."/>
            <person name="Lindquist E."/>
            <person name="Lucas S."/>
            <person name="Osoegawa K."/>
            <person name="Pennacchio L.A."/>
            <person name="Salamov A.A."/>
            <person name="Satou Y."/>
            <person name="Sauka-Spengler T."/>
            <person name="Schmutz J."/>
            <person name="Shin-I T."/>
            <person name="Toyoda A."/>
            <person name="Bronner-Fraser M."/>
            <person name="Fujiyama A."/>
            <person name="Holland L.Z."/>
            <person name="Holland P.W.H."/>
            <person name="Satoh N."/>
            <person name="Rokhsar D.S."/>
        </authorList>
    </citation>
    <scope>NUCLEOTIDE SEQUENCE [LARGE SCALE GENOMIC DNA]</scope>
    <source>
        <strain evidence="11">S238N-H82</strain>
        <tissue evidence="11">Testes</tissue>
    </source>
</reference>
<comment type="function">
    <text evidence="1">Type IV collagen is the major structural component of glomerular basement membranes (GBM), forming a 'chicken-wire' meshwork together with laminins, proteoglycans and entactin/nidogen.</text>
</comment>
<evidence type="ECO:0000256" key="7">
    <source>
        <dbReference type="ARBA" id="ARBA00023119"/>
    </source>
</evidence>
<name>C3ZSP6_BRAFL</name>
<dbReference type="PANTHER" id="PTHR24023:SF1082">
    <property type="entry name" value="COLLAGEN TRIPLE HELIX REPEAT"/>
    <property type="match status" value="1"/>
</dbReference>
<feature type="region of interest" description="Disordered" evidence="9">
    <location>
        <begin position="1"/>
        <end position="189"/>
    </location>
</feature>
<evidence type="ECO:0000256" key="4">
    <source>
        <dbReference type="ARBA" id="ARBA00022530"/>
    </source>
</evidence>
<evidence type="ECO:0000259" key="10">
    <source>
        <dbReference type="PROSITE" id="PS51403"/>
    </source>
</evidence>
<protein>
    <recommendedName>
        <fullName evidence="10">Collagen IV NC1 domain-containing protein</fullName>
    </recommendedName>
</protein>
<sequence>YQGFPGSRGAPGFPGPEGIQGETGTAGQPGFPGDMGPKGDRGVLGPAGPAGPRGTQGEKGLKGTNGSPGLRGEKGLRGSQGVPGMPGDQVSAGASPGPPGRLGPQGPPGPPGVPGPPGAPPSIGVKGEPGLPGTPGLDGVNGIPGGPGPKGFRRSLPFPGEPGTTRGIPGPPGNLGPQGPPGAPEGTAGSFHLLVRHSQTINIPQCPLGTTVMWQGYSLLHGEGNERAHGQDMGTAGSCLQRFAPMPFMFCDINFHCHYATRDDKTYWLSTVTTEQEIPESTVDGPSILPFISRCIVCEVPSTVMAFHSQSSQVPGCPAPTSEHSWISIWEGFSFFMVRAADRCSLVPAAVWRSSASPPSLSVIYGHVAYTNYLLVATRIYLCFQHTAAGEGSGQVFSSPGSCLEKFRPATFIECHGAQRTCGFFANKFSFWLTTLPG</sequence>
<dbReference type="InParanoid" id="C3ZSP6"/>
<proteinExistence type="predicted"/>
<evidence type="ECO:0000256" key="6">
    <source>
        <dbReference type="ARBA" id="ARBA00022869"/>
    </source>
</evidence>
<accession>C3ZSP6</accession>
<feature type="compositionally biased region" description="Pro residues" evidence="9">
    <location>
        <begin position="169"/>
        <end position="183"/>
    </location>
</feature>
<feature type="domain" description="Collagen IV NC1" evidence="10">
    <location>
        <begin position="191"/>
        <end position="438"/>
    </location>
</feature>
<gene>
    <name evidence="11" type="ORF">BRAFLDRAFT_198760</name>
</gene>
<dbReference type="InterPro" id="IPR050149">
    <property type="entry name" value="Collagen_superfamily"/>
</dbReference>
<keyword evidence="3" id="KW-0964">Secreted</keyword>
<dbReference type="Gene3D" id="2.170.240.10">
    <property type="entry name" value="Collagen IV, non-collagenous"/>
    <property type="match status" value="2"/>
</dbReference>
<dbReference type="FunFam" id="2.170.240.10:FF:000006">
    <property type="entry name" value="Collagen, type IV, alpha 4"/>
    <property type="match status" value="1"/>
</dbReference>
<dbReference type="PANTHER" id="PTHR24023">
    <property type="entry name" value="COLLAGEN ALPHA"/>
    <property type="match status" value="1"/>
</dbReference>
<dbReference type="SMART" id="SM00111">
    <property type="entry name" value="C4"/>
    <property type="match status" value="2"/>
</dbReference>
<keyword evidence="8" id="KW-1015">Disulfide bond</keyword>
<evidence type="ECO:0000256" key="3">
    <source>
        <dbReference type="ARBA" id="ARBA00022525"/>
    </source>
</evidence>